<gene>
    <name evidence="2" type="ORF">ACD591_07355</name>
    <name evidence="1" type="ORF">FOE74_13405</name>
</gene>
<dbReference type="InterPro" id="IPR014710">
    <property type="entry name" value="RmlC-like_jellyroll"/>
</dbReference>
<dbReference type="Gene3D" id="2.60.120.10">
    <property type="entry name" value="Jelly Rolls"/>
    <property type="match status" value="1"/>
</dbReference>
<proteinExistence type="predicted"/>
<organism evidence="1 3">
    <name type="scientific">Rufibacter glacialis</name>
    <dbReference type="NCBI Taxonomy" id="1259555"/>
    <lineage>
        <taxon>Bacteria</taxon>
        <taxon>Pseudomonadati</taxon>
        <taxon>Bacteroidota</taxon>
        <taxon>Cytophagia</taxon>
        <taxon>Cytophagales</taxon>
        <taxon>Hymenobacteraceae</taxon>
        <taxon>Rufibacter</taxon>
    </lineage>
</organism>
<evidence type="ECO:0008006" key="5">
    <source>
        <dbReference type="Google" id="ProtNLM"/>
    </source>
</evidence>
<dbReference type="Proteomes" id="UP000323866">
    <property type="component" value="Unassembled WGS sequence"/>
</dbReference>
<accession>A0A5M8QGD5</accession>
<evidence type="ECO:0000313" key="3">
    <source>
        <dbReference type="Proteomes" id="UP000323866"/>
    </source>
</evidence>
<evidence type="ECO:0000313" key="1">
    <source>
        <dbReference type="EMBL" id="KAA6433462.1"/>
    </source>
</evidence>
<dbReference type="RefSeq" id="WP_149099121.1">
    <property type="nucleotide sequence ID" value="NZ_BMMG01000004.1"/>
</dbReference>
<protein>
    <recommendedName>
        <fullName evidence="5">Cupin domain-containing protein</fullName>
    </recommendedName>
</protein>
<keyword evidence="4" id="KW-1185">Reference proteome</keyword>
<reference evidence="1 3" key="1">
    <citation type="submission" date="2019-07" db="EMBL/GenBank/DDBJ databases">
        <authorList>
            <person name="Qu J.-H."/>
        </authorList>
    </citation>
    <scope>NUCLEOTIDE SEQUENCE [LARGE SCALE GENOMIC DNA]</scope>
    <source>
        <strain evidence="1 3">MDT1-10-3</strain>
    </source>
</reference>
<reference evidence="2 4" key="3">
    <citation type="submission" date="2024-08" db="EMBL/GenBank/DDBJ databases">
        <authorList>
            <person name="Wei W."/>
        </authorList>
    </citation>
    <scope>NUCLEOTIDE SEQUENCE [LARGE SCALE GENOMIC DNA]</scope>
    <source>
        <strain evidence="2 4">XU2</strain>
    </source>
</reference>
<evidence type="ECO:0000313" key="4">
    <source>
        <dbReference type="Proteomes" id="UP001570846"/>
    </source>
</evidence>
<sequence>MEAFTITRVYADENGDSRFEEITKPLRAEGDIGFLSEPEEVESIIFRKVVASYDYDAHTAPARQYLVMLDGEIEIETSLGEKRQFKASDILLLEDTTGKGHRTRNLLPAVRSSIFITLKEGTGK</sequence>
<dbReference type="EMBL" id="VKKZ01000021">
    <property type="protein sequence ID" value="KAA6433462.1"/>
    <property type="molecule type" value="Genomic_DNA"/>
</dbReference>
<dbReference type="EMBL" id="JBGOGF010000003">
    <property type="protein sequence ID" value="MFA1771103.1"/>
    <property type="molecule type" value="Genomic_DNA"/>
</dbReference>
<dbReference type="AlphaFoldDB" id="A0A5M8QGD5"/>
<dbReference type="OrthoDB" id="4205621at2"/>
<comment type="caution">
    <text evidence="1">The sequence shown here is derived from an EMBL/GenBank/DDBJ whole genome shotgun (WGS) entry which is preliminary data.</text>
</comment>
<evidence type="ECO:0000313" key="2">
    <source>
        <dbReference type="EMBL" id="MFA1771103.1"/>
    </source>
</evidence>
<name>A0A5M8QGD5_9BACT</name>
<dbReference type="Proteomes" id="UP001570846">
    <property type="component" value="Unassembled WGS sequence"/>
</dbReference>
<reference evidence="1 3" key="2">
    <citation type="submission" date="2019-09" db="EMBL/GenBank/DDBJ databases">
        <title>A bacterium isolated from glacier soil.</title>
        <authorList>
            <person name="Liu Q."/>
        </authorList>
    </citation>
    <scope>NUCLEOTIDE SEQUENCE [LARGE SCALE GENOMIC DNA]</scope>
    <source>
        <strain evidence="1 3">MDT1-10-3</strain>
    </source>
</reference>